<dbReference type="Proteomes" id="UP001162156">
    <property type="component" value="Unassembled WGS sequence"/>
</dbReference>
<dbReference type="EMBL" id="JANEYF010002062">
    <property type="protein sequence ID" value="KAJ8951968.1"/>
    <property type="molecule type" value="Genomic_DNA"/>
</dbReference>
<keyword evidence="2" id="KW-1185">Reference proteome</keyword>
<comment type="caution">
    <text evidence="1">The sequence shown here is derived from an EMBL/GenBank/DDBJ whole genome shotgun (WGS) entry which is preliminary data.</text>
</comment>
<reference evidence="1" key="1">
    <citation type="journal article" date="2023" name="Insect Mol. Biol.">
        <title>Genome sequencing provides insights into the evolution of gene families encoding plant cell wall-degrading enzymes in longhorned beetles.</title>
        <authorList>
            <person name="Shin N.R."/>
            <person name="Okamura Y."/>
            <person name="Kirsch R."/>
            <person name="Pauchet Y."/>
        </authorList>
    </citation>
    <scope>NUCLEOTIDE SEQUENCE</scope>
    <source>
        <strain evidence="1">RBIC_L_NR</strain>
    </source>
</reference>
<evidence type="ECO:0000313" key="1">
    <source>
        <dbReference type="EMBL" id="KAJ8951968.1"/>
    </source>
</evidence>
<evidence type="ECO:0000313" key="2">
    <source>
        <dbReference type="Proteomes" id="UP001162156"/>
    </source>
</evidence>
<protein>
    <submittedName>
        <fullName evidence="1">Uncharacterized protein</fullName>
    </submittedName>
</protein>
<gene>
    <name evidence="1" type="ORF">NQ314_007623</name>
</gene>
<accession>A0AAV8YM05</accession>
<proteinExistence type="predicted"/>
<organism evidence="1 2">
    <name type="scientific">Rhamnusium bicolor</name>
    <dbReference type="NCBI Taxonomy" id="1586634"/>
    <lineage>
        <taxon>Eukaryota</taxon>
        <taxon>Metazoa</taxon>
        <taxon>Ecdysozoa</taxon>
        <taxon>Arthropoda</taxon>
        <taxon>Hexapoda</taxon>
        <taxon>Insecta</taxon>
        <taxon>Pterygota</taxon>
        <taxon>Neoptera</taxon>
        <taxon>Endopterygota</taxon>
        <taxon>Coleoptera</taxon>
        <taxon>Polyphaga</taxon>
        <taxon>Cucujiformia</taxon>
        <taxon>Chrysomeloidea</taxon>
        <taxon>Cerambycidae</taxon>
        <taxon>Lepturinae</taxon>
        <taxon>Rhagiini</taxon>
        <taxon>Rhamnusium</taxon>
    </lineage>
</organism>
<sequence length="104" mass="11880">MAKRNELGEWKKRVKMEYVRLQQDKKSKKADDVKLAWNRNRNKMSNVLSEKQITWNDSKVTWPSGPKLPVHVSCMKSAEVIGSEGNSLSVGTVLNMYSIIVKSN</sequence>
<name>A0AAV8YM05_9CUCU</name>
<dbReference type="AlphaFoldDB" id="A0AAV8YM05"/>